<name>A0ABW2IZY7_9GAMM</name>
<dbReference type="Proteomes" id="UP001596506">
    <property type="component" value="Unassembled WGS sequence"/>
</dbReference>
<sequence length="136" mass="16068">MEKLLSLHRYYIWANRLRGYFESTLSSQKAGNSVRVEFADDTGLFLAQWYTSLYVVIEGWKELKLSDFEIDRLIASPNTELLRRFRNGVCHFQGQYFDARFSEVLNAEGLVAWVRELNREFGRYFLEELKQQVPNG</sequence>
<proteinExistence type="predicted"/>
<gene>
    <name evidence="1" type="ORF">ACFQQA_16470</name>
</gene>
<keyword evidence="2" id="KW-1185">Reference proteome</keyword>
<comment type="caution">
    <text evidence="1">The sequence shown here is derived from an EMBL/GenBank/DDBJ whole genome shotgun (WGS) entry which is preliminary data.</text>
</comment>
<evidence type="ECO:0000313" key="2">
    <source>
        <dbReference type="Proteomes" id="UP001596506"/>
    </source>
</evidence>
<evidence type="ECO:0000313" key="1">
    <source>
        <dbReference type="EMBL" id="MFC7296315.1"/>
    </source>
</evidence>
<organism evidence="1 2">
    <name type="scientific">Marinobacter aromaticivorans</name>
    <dbReference type="NCBI Taxonomy" id="1494078"/>
    <lineage>
        <taxon>Bacteria</taxon>
        <taxon>Pseudomonadati</taxon>
        <taxon>Pseudomonadota</taxon>
        <taxon>Gammaproteobacteria</taxon>
        <taxon>Pseudomonadales</taxon>
        <taxon>Marinobacteraceae</taxon>
        <taxon>Marinobacter</taxon>
    </lineage>
</organism>
<accession>A0ABW2IZY7</accession>
<dbReference type="EMBL" id="JBHTBD010000009">
    <property type="protein sequence ID" value="MFC7296315.1"/>
    <property type="molecule type" value="Genomic_DNA"/>
</dbReference>
<evidence type="ECO:0008006" key="3">
    <source>
        <dbReference type="Google" id="ProtNLM"/>
    </source>
</evidence>
<reference evidence="2" key="1">
    <citation type="journal article" date="2019" name="Int. J. Syst. Evol. Microbiol.">
        <title>The Global Catalogue of Microorganisms (GCM) 10K type strain sequencing project: providing services to taxonomists for standard genome sequencing and annotation.</title>
        <authorList>
            <consortium name="The Broad Institute Genomics Platform"/>
            <consortium name="The Broad Institute Genome Sequencing Center for Infectious Disease"/>
            <person name="Wu L."/>
            <person name="Ma J."/>
        </authorList>
    </citation>
    <scope>NUCLEOTIDE SEQUENCE [LARGE SCALE GENOMIC DNA]</scope>
    <source>
        <strain evidence="2">CCUG 60559</strain>
    </source>
</reference>
<protein>
    <recommendedName>
        <fullName evidence="3">DUF4268 domain-containing protein</fullName>
    </recommendedName>
</protein>
<dbReference type="RefSeq" id="WP_100689805.1">
    <property type="nucleotide sequence ID" value="NZ_JBHTBD010000009.1"/>
</dbReference>